<accession>A0A8S1UH01</accession>
<dbReference type="OMA" id="DEQTHVR"/>
<evidence type="ECO:0000313" key="1">
    <source>
        <dbReference type="EMBL" id="CAD8163497.1"/>
    </source>
</evidence>
<dbReference type="AlphaFoldDB" id="A0A8S1UH01"/>
<dbReference type="EMBL" id="CAJJDP010000043">
    <property type="protein sequence ID" value="CAD8163497.1"/>
    <property type="molecule type" value="Genomic_DNA"/>
</dbReference>
<dbReference type="OrthoDB" id="292952at2759"/>
<protein>
    <submittedName>
        <fullName evidence="1">Uncharacterized protein</fullName>
    </submittedName>
</protein>
<dbReference type="Proteomes" id="UP000683925">
    <property type="component" value="Unassembled WGS sequence"/>
</dbReference>
<evidence type="ECO:0000313" key="2">
    <source>
        <dbReference type="Proteomes" id="UP000683925"/>
    </source>
</evidence>
<reference evidence="1" key="1">
    <citation type="submission" date="2021-01" db="EMBL/GenBank/DDBJ databases">
        <authorList>
            <consortium name="Genoscope - CEA"/>
            <person name="William W."/>
        </authorList>
    </citation>
    <scope>NUCLEOTIDE SEQUENCE</scope>
</reference>
<keyword evidence="2" id="KW-1185">Reference proteome</keyword>
<proteinExistence type="predicted"/>
<name>A0A8S1UH01_PAROT</name>
<organism evidence="1 2">
    <name type="scientific">Paramecium octaurelia</name>
    <dbReference type="NCBI Taxonomy" id="43137"/>
    <lineage>
        <taxon>Eukaryota</taxon>
        <taxon>Sar</taxon>
        <taxon>Alveolata</taxon>
        <taxon>Ciliophora</taxon>
        <taxon>Intramacronucleata</taxon>
        <taxon>Oligohymenophorea</taxon>
        <taxon>Peniculida</taxon>
        <taxon>Parameciidae</taxon>
        <taxon>Paramecium</taxon>
    </lineage>
</organism>
<comment type="caution">
    <text evidence="1">The sequence shown here is derived from an EMBL/GenBank/DDBJ whole genome shotgun (WGS) entry which is preliminary data.</text>
</comment>
<gene>
    <name evidence="1" type="ORF">POCTA_138.1.T0430192</name>
</gene>
<sequence>MGKKVKHQELIDREYSLSNSTRQVIYSCFIKMINNNESDQELMQQILTLYADREEKINKNYHIHSKFNCDCSICHHQLMTDNQLKKDLIYDDFYDQPSDRYLPDEQTHVRFMKKDGGSQLLPQIRDPIDFLGLSIKMMQPTKNGKTLNMRVMDTLFFYQREPCVLIYHDKDKGLRIIRDRHLLTNLQELGQFLVKRRTEYDIDLRTATEKRENKDFNNLEFDQKSAEIQQGIKKYVQNIGIQKDFILVKFKNGGEQIMSQLAAMQLFEKRKIDSIWDTIVMIQAYPYDFYGKLIFKAKENPEKYENNRISKQSLCKDPKKIKEEEKPTEAKLSRTKIADDSMKLTEEQKLKLNELNKTRYQRITYIKDDIKYQDQYDKALEQICQINNPNFQTGNHIRQHELYLKELKKKSMSQYLYYHMYQIVHFFEAYHQRKIMKLRLDFARDDFDNLYIIDAGQLQFIDVRKIEWDEMILKEISLINPDYKQLVLREIEEKEKLQREGEVVVNHQRQKYLKQAFDEVVGYFREQYSKAIDKCESDLQNQPDIDKTDEIFKKINPRADLKFSEMLALHKPDEIIRQKDLLSNFPIDQARFLSQQKYYRQSKQLVESKERYKKQLRLSASKLSAVDLRSSSKYAFTTK</sequence>